<name>A0A679JAE3_9HYPH</name>
<dbReference type="EMBL" id="LR743504">
    <property type="protein sequence ID" value="CAA2105678.1"/>
    <property type="molecule type" value="Genomic_DNA"/>
</dbReference>
<keyword evidence="1" id="KW-1133">Transmembrane helix</keyword>
<evidence type="ECO:0000313" key="2">
    <source>
        <dbReference type="EMBL" id="CAA2105678.1"/>
    </source>
</evidence>
<dbReference type="PROSITE" id="PS51257">
    <property type="entry name" value="PROKAR_LIPOPROTEIN"/>
    <property type="match status" value="1"/>
</dbReference>
<proteinExistence type="predicted"/>
<evidence type="ECO:0000256" key="1">
    <source>
        <dbReference type="SAM" id="Phobius"/>
    </source>
</evidence>
<sequence>MISTRVMRAAGLALSLSAVLSGCVGTRGGSSAASGGAGSVEAAIGRCIASTLVGAGIGALIGAAAGGGQRTGVGAAVGAGVGGLACAVLTALDAQDKERIRNAQIAAAATNRPQYLAYQGSDGRQREITVRPTAPVTTPAPVANRICRATDTSATIAGTGSTELPQQLVCRTGNGDWLPA</sequence>
<dbReference type="AlphaFoldDB" id="A0A679JAE3"/>
<accession>A0A679JAE3</accession>
<keyword evidence="1" id="KW-0472">Membrane</keyword>
<feature type="transmembrane region" description="Helical" evidence="1">
    <location>
        <begin position="42"/>
        <end position="65"/>
    </location>
</feature>
<reference evidence="2" key="1">
    <citation type="submission" date="2019-12" db="EMBL/GenBank/DDBJ databases">
        <authorList>
            <person name="Cremers G."/>
        </authorList>
    </citation>
    <scope>NUCLEOTIDE SEQUENCE</scope>
    <source>
        <strain evidence="2">Mbul1</strain>
    </source>
</reference>
<keyword evidence="1" id="KW-0812">Transmembrane</keyword>
<evidence type="ECO:0008006" key="3">
    <source>
        <dbReference type="Google" id="ProtNLM"/>
    </source>
</evidence>
<protein>
    <recommendedName>
        <fullName evidence="3">Glycine zipper domain-containing protein</fullName>
    </recommendedName>
</protein>
<gene>
    <name evidence="2" type="ORF">MBUL_03314</name>
</gene>
<organism evidence="2">
    <name type="scientific">Methylobacterium bullatum</name>
    <dbReference type="NCBI Taxonomy" id="570505"/>
    <lineage>
        <taxon>Bacteria</taxon>
        <taxon>Pseudomonadati</taxon>
        <taxon>Pseudomonadota</taxon>
        <taxon>Alphaproteobacteria</taxon>
        <taxon>Hyphomicrobiales</taxon>
        <taxon>Methylobacteriaceae</taxon>
        <taxon>Methylobacterium</taxon>
    </lineage>
</organism>
<feature type="transmembrane region" description="Helical" evidence="1">
    <location>
        <begin position="72"/>
        <end position="92"/>
    </location>
</feature>